<dbReference type="PRINTS" id="PR00111">
    <property type="entry name" value="ABHYDROLASE"/>
</dbReference>
<dbReference type="InterPro" id="IPR029058">
    <property type="entry name" value="AB_hydrolase_fold"/>
</dbReference>
<dbReference type="PANTHER" id="PTHR43798">
    <property type="entry name" value="MONOACYLGLYCEROL LIPASE"/>
    <property type="match status" value="1"/>
</dbReference>
<evidence type="ECO:0000313" key="3">
    <source>
        <dbReference type="Proteomes" id="UP000318937"/>
    </source>
</evidence>
<gene>
    <name evidence="2" type="ORF">FG383_15795</name>
</gene>
<dbReference type="SUPFAM" id="SSF53474">
    <property type="entry name" value="alpha/beta-Hydrolases"/>
    <property type="match status" value="1"/>
</dbReference>
<dbReference type="Gene3D" id="3.40.50.1820">
    <property type="entry name" value="alpha/beta hydrolase"/>
    <property type="match status" value="1"/>
</dbReference>
<dbReference type="Proteomes" id="UP000318937">
    <property type="component" value="Unassembled WGS sequence"/>
</dbReference>
<organism evidence="2 3">
    <name type="scientific">Psychrobacillus soli</name>
    <dbReference type="NCBI Taxonomy" id="1543965"/>
    <lineage>
        <taxon>Bacteria</taxon>
        <taxon>Bacillati</taxon>
        <taxon>Bacillota</taxon>
        <taxon>Bacilli</taxon>
        <taxon>Bacillales</taxon>
        <taxon>Bacillaceae</taxon>
        <taxon>Psychrobacillus</taxon>
    </lineage>
</organism>
<accession>A0A544SWT7</accession>
<feature type="domain" description="AB hydrolase-1" evidence="1">
    <location>
        <begin position="28"/>
        <end position="217"/>
    </location>
</feature>
<protein>
    <submittedName>
        <fullName evidence="2">Alpha/beta hydrolase</fullName>
    </submittedName>
</protein>
<dbReference type="InterPro" id="IPR000073">
    <property type="entry name" value="AB_hydrolase_1"/>
</dbReference>
<comment type="caution">
    <text evidence="2">The sequence shown here is derived from an EMBL/GenBank/DDBJ whole genome shotgun (WGS) entry which is preliminary data.</text>
</comment>
<dbReference type="RefSeq" id="WP_142608354.1">
    <property type="nucleotide sequence ID" value="NZ_VDGG01000039.1"/>
</dbReference>
<evidence type="ECO:0000259" key="1">
    <source>
        <dbReference type="Pfam" id="PF00561"/>
    </source>
</evidence>
<dbReference type="EMBL" id="VDGG01000039">
    <property type="protein sequence ID" value="TQR09658.1"/>
    <property type="molecule type" value="Genomic_DNA"/>
</dbReference>
<keyword evidence="2" id="KW-0378">Hydrolase</keyword>
<dbReference type="OrthoDB" id="252464at2"/>
<dbReference type="InterPro" id="IPR050266">
    <property type="entry name" value="AB_hydrolase_sf"/>
</dbReference>
<name>A0A544SWT7_9BACI</name>
<evidence type="ECO:0000313" key="2">
    <source>
        <dbReference type="EMBL" id="TQR09658.1"/>
    </source>
</evidence>
<proteinExistence type="predicted"/>
<keyword evidence="3" id="KW-1185">Reference proteome</keyword>
<sequence length="232" mass="26126">MTINLMLIPGLNNTSETWNQVIYNLPKDWNIKAINVPALSDVDQIADQLLEDITEPFYLCGFSFGGYVALAMLERAPELIQGFILLASSSTSDSEKQKEVRKQAIIRAEKGEYFEMMDANAPLTFHPNSLLNEEIVRLRSKIVQDYGADLFVHHVKATMGRPDRTKIFQNAPIPKLIIAGKEDRVIDPDKLLQLADATSHVEFNVIADTGHMIPLEQPVKVAKVIQNWIEQI</sequence>
<dbReference type="GO" id="GO:0016787">
    <property type="term" value="F:hydrolase activity"/>
    <property type="evidence" value="ECO:0007669"/>
    <property type="project" value="UniProtKB-KW"/>
</dbReference>
<dbReference type="Pfam" id="PF00561">
    <property type="entry name" value="Abhydrolase_1"/>
    <property type="match status" value="1"/>
</dbReference>
<reference evidence="2 3" key="1">
    <citation type="submission" date="2019-05" db="EMBL/GenBank/DDBJ databases">
        <title>Psychrobacillus vulpis sp. nov., a new species isolated from feces of a red fox that inhabits in The Tablas de Daimiel Natural Park, Albacete, Spain.</title>
        <authorList>
            <person name="Rodriguez M."/>
            <person name="Reina J.C."/>
            <person name="Bejar V."/>
            <person name="Llamas I."/>
        </authorList>
    </citation>
    <scope>NUCLEOTIDE SEQUENCE [LARGE SCALE GENOMIC DNA]</scope>
    <source>
        <strain evidence="2 3">NHI-2</strain>
    </source>
</reference>
<dbReference type="AlphaFoldDB" id="A0A544SWT7"/>